<accession>H3RFA6</accession>
<sequence>MTDTDAQHAADVEAANQQKQALLDNAAEVTSDWKTELALGIIGDEDKVSLIEWMNYTKAVKAVDTSTAPDITWPTPPAA</sequence>
<dbReference type="PANTHER" id="PTHR34413:SF2">
    <property type="entry name" value="PROPHAGE TAIL FIBER ASSEMBLY PROTEIN HOMOLOG TFAE-RELATED"/>
    <property type="match status" value="1"/>
</dbReference>
<evidence type="ECO:0000313" key="1">
    <source>
        <dbReference type="EMBL" id="EHT99948.1"/>
    </source>
</evidence>
<dbReference type="EMBL" id="AHIE01000020">
    <property type="protein sequence ID" value="EHT99948.1"/>
    <property type="molecule type" value="Genomic_DNA"/>
</dbReference>
<proteinExistence type="predicted"/>
<protein>
    <recommendedName>
        <fullName evidence="3">Tail fiber assembly protein</fullName>
    </recommendedName>
</protein>
<dbReference type="PATRIC" id="fig|660596.6.peg.2835"/>
<dbReference type="Proteomes" id="UP000005050">
    <property type="component" value="Unassembled WGS sequence"/>
</dbReference>
<reference evidence="1 2" key="1">
    <citation type="journal article" date="2012" name="Mol. Microbiol.">
        <title>The genetic and structural basis of two distinct terminal side branch residues in stewartan and amylovoran exopolysaccharides and their potential role in host adaptation.</title>
        <authorList>
            <person name="Wang X."/>
            <person name="Yang F."/>
            <person name="von Bodman S.B."/>
        </authorList>
    </citation>
    <scope>NUCLEOTIDE SEQUENCE [LARGE SCALE GENOMIC DNA]</scope>
    <source>
        <strain evidence="1 2">DC283</strain>
    </source>
</reference>
<organism evidence="1 2">
    <name type="scientific">Pantoea stewartii subsp. stewartii DC283</name>
    <dbReference type="NCBI Taxonomy" id="660596"/>
    <lineage>
        <taxon>Bacteria</taxon>
        <taxon>Pseudomonadati</taxon>
        <taxon>Pseudomonadota</taxon>
        <taxon>Gammaproteobacteria</taxon>
        <taxon>Enterobacterales</taxon>
        <taxon>Erwiniaceae</taxon>
        <taxon>Pantoea</taxon>
    </lineage>
</organism>
<dbReference type="PANTHER" id="PTHR34413">
    <property type="entry name" value="PROPHAGE TAIL FIBER ASSEMBLY PROTEIN HOMOLOG TFAE-RELATED-RELATED"/>
    <property type="match status" value="1"/>
</dbReference>
<name>H3RFA6_PANSE</name>
<gene>
    <name evidence="1" type="ORF">CKS_1949</name>
</gene>
<dbReference type="AlphaFoldDB" id="H3RFA6"/>
<dbReference type="STRING" id="660596.DSJ_17680"/>
<evidence type="ECO:0000313" key="2">
    <source>
        <dbReference type="Proteomes" id="UP000005050"/>
    </source>
</evidence>
<dbReference type="InterPro" id="IPR051220">
    <property type="entry name" value="TFA_Chaperone"/>
</dbReference>
<evidence type="ECO:0008006" key="3">
    <source>
        <dbReference type="Google" id="ProtNLM"/>
    </source>
</evidence>
<comment type="caution">
    <text evidence="1">The sequence shown here is derived from an EMBL/GenBank/DDBJ whole genome shotgun (WGS) entry which is preliminary data.</text>
</comment>
<dbReference type="InterPro" id="IPR003458">
    <property type="entry name" value="Phage_T4_Gp38_tail_assem"/>
</dbReference>
<dbReference type="Pfam" id="PF02413">
    <property type="entry name" value="Caudo_TAP"/>
    <property type="match status" value="1"/>
</dbReference>